<dbReference type="STRING" id="235985.SAMN05414137_12144"/>
<dbReference type="Proteomes" id="UP000183015">
    <property type="component" value="Unassembled WGS sequence"/>
</dbReference>
<accession>A0A1H7WPR2</accession>
<dbReference type="InterPro" id="IPR001845">
    <property type="entry name" value="HTH_ArsR_DNA-bd_dom"/>
</dbReference>
<dbReference type="InterPro" id="IPR036388">
    <property type="entry name" value="WH-like_DNA-bd_sf"/>
</dbReference>
<dbReference type="CDD" id="cd00090">
    <property type="entry name" value="HTH_ARSR"/>
    <property type="match status" value="1"/>
</dbReference>
<evidence type="ECO:0000256" key="2">
    <source>
        <dbReference type="ARBA" id="ARBA00023125"/>
    </source>
</evidence>
<dbReference type="InterPro" id="IPR036390">
    <property type="entry name" value="WH_DNA-bd_sf"/>
</dbReference>
<dbReference type="GO" id="GO:0003700">
    <property type="term" value="F:DNA-binding transcription factor activity"/>
    <property type="evidence" value="ECO:0007669"/>
    <property type="project" value="InterPro"/>
</dbReference>
<keyword evidence="2" id="KW-0238">DNA-binding</keyword>
<dbReference type="Pfam" id="PF12840">
    <property type="entry name" value="HTH_20"/>
    <property type="match status" value="1"/>
</dbReference>
<dbReference type="SUPFAM" id="SSF46785">
    <property type="entry name" value="Winged helix' DNA-binding domain"/>
    <property type="match status" value="1"/>
</dbReference>
<keyword evidence="6" id="KW-1185">Reference proteome</keyword>
<keyword evidence="3" id="KW-0804">Transcription</keyword>
<dbReference type="SMART" id="SM00418">
    <property type="entry name" value="HTH_ARSR"/>
    <property type="match status" value="1"/>
</dbReference>
<feature type="domain" description="HTH arsR-type" evidence="4">
    <location>
        <begin position="259"/>
        <end position="328"/>
    </location>
</feature>
<reference evidence="6" key="1">
    <citation type="submission" date="2016-10" db="EMBL/GenBank/DDBJ databases">
        <authorList>
            <person name="Varghese N."/>
        </authorList>
    </citation>
    <scope>NUCLEOTIDE SEQUENCE [LARGE SCALE GENOMIC DNA]</scope>
    <source>
        <strain evidence="6">DSM 45096 / BCRC 16803 / CGMCC 4.1857 / CIP 109030 / JCM 12277 / KCTC 19219 / NBRC 100920 / 33214</strain>
    </source>
</reference>
<protein>
    <submittedName>
        <fullName evidence="5">Helix-turn-helix domain-containing protein</fullName>
    </submittedName>
</protein>
<evidence type="ECO:0000256" key="3">
    <source>
        <dbReference type="ARBA" id="ARBA00023163"/>
    </source>
</evidence>
<dbReference type="InterPro" id="IPR011991">
    <property type="entry name" value="ArsR-like_HTH"/>
</dbReference>
<dbReference type="GO" id="GO:0003677">
    <property type="term" value="F:DNA binding"/>
    <property type="evidence" value="ECO:0007669"/>
    <property type="project" value="UniProtKB-KW"/>
</dbReference>
<gene>
    <name evidence="5" type="ORF">SAMN05414137_12144</name>
</gene>
<dbReference type="Gene3D" id="1.10.10.10">
    <property type="entry name" value="Winged helix-like DNA-binding domain superfamily/Winged helix DNA-binding domain"/>
    <property type="match status" value="1"/>
</dbReference>
<evidence type="ECO:0000313" key="5">
    <source>
        <dbReference type="EMBL" id="SEM23530.1"/>
    </source>
</evidence>
<dbReference type="eggNOG" id="COG0640">
    <property type="taxonomic scope" value="Bacteria"/>
</dbReference>
<dbReference type="RefSeq" id="WP_042450891.1">
    <property type="nucleotide sequence ID" value="NZ_BBPN01000020.1"/>
</dbReference>
<keyword evidence="1" id="KW-0805">Transcription regulation</keyword>
<evidence type="ECO:0000256" key="1">
    <source>
        <dbReference type="ARBA" id="ARBA00023015"/>
    </source>
</evidence>
<name>A0A1H7WPR2_STRJI</name>
<evidence type="ECO:0000259" key="4">
    <source>
        <dbReference type="SMART" id="SM00418"/>
    </source>
</evidence>
<dbReference type="PANTHER" id="PTHR33154">
    <property type="entry name" value="TRANSCRIPTIONAL REGULATOR, ARSR FAMILY"/>
    <property type="match status" value="1"/>
</dbReference>
<dbReference type="OrthoDB" id="3460651at2"/>
<dbReference type="PRINTS" id="PR00778">
    <property type="entry name" value="HTHARSR"/>
</dbReference>
<dbReference type="PANTHER" id="PTHR33154:SF33">
    <property type="entry name" value="TRANSCRIPTIONAL REPRESSOR SDPR"/>
    <property type="match status" value="1"/>
</dbReference>
<evidence type="ECO:0000313" key="6">
    <source>
        <dbReference type="Proteomes" id="UP000183015"/>
    </source>
</evidence>
<sequence length="330" mass="35168">MIQVVLDADALARTRFVVSPLHELVATLFAWPHQPRPQARPMLVRARAALRGPGLPLLTTLAGTGTGYIPDFLSPHPDSPAPSVAEQLDQVAATPAERVEAELEALTRGRPLAGLAPSDSPGAVAELLAAGGRRLAVQAAEELRRYWQLVVAPEWDAARAVLEADVAHRAQTLARQGAGQLIPSLHPSLGWDGRALSIESRYYVTLPAPMIVFVPSLVASAVGAAIDPVYELEPRAPVITYPAVPSAPSGPPASADLRRLLGVTRADLLATLTAPATTGTLAEQHYLTAPTVSYHLGILLRAGLVTRERAGREVRYRRTERGTRLTRTGS</sequence>
<organism evidence="5 6">
    <name type="scientific">Streptacidiphilus jiangxiensis</name>
    <dbReference type="NCBI Taxonomy" id="235985"/>
    <lineage>
        <taxon>Bacteria</taxon>
        <taxon>Bacillati</taxon>
        <taxon>Actinomycetota</taxon>
        <taxon>Actinomycetes</taxon>
        <taxon>Kitasatosporales</taxon>
        <taxon>Streptomycetaceae</taxon>
        <taxon>Streptacidiphilus</taxon>
    </lineage>
</organism>
<dbReference type="EMBL" id="FOAZ01000021">
    <property type="protein sequence ID" value="SEM23530.1"/>
    <property type="molecule type" value="Genomic_DNA"/>
</dbReference>
<dbReference type="AlphaFoldDB" id="A0A1H7WPR2"/>
<proteinExistence type="predicted"/>
<dbReference type="InterPro" id="IPR051081">
    <property type="entry name" value="HTH_MetalResp_TranReg"/>
</dbReference>